<evidence type="ECO:0000259" key="1">
    <source>
        <dbReference type="Pfam" id="PF04233"/>
    </source>
</evidence>
<dbReference type="InterPro" id="IPR006528">
    <property type="entry name" value="Phage_head_morphogenesis_dom"/>
</dbReference>
<dbReference type="Pfam" id="PF04233">
    <property type="entry name" value="Phage_Mu_F"/>
    <property type="match status" value="1"/>
</dbReference>
<sequence length="193" mass="22848">MYEYLDKVLKKYVVQIYHLSRKYRQTKSDEMNVPGEINELYSRMDELAREAYREIAEYYYRSEKGKQDIDWTEWLAEVLRNPDPTLKYAFDAEEIRKRDRLVEALLATCGSVADFDRALSYGVLMFGWEAVSVADAAMAEAREKNDVELVVWRSEHDNKVCDRCWKLNGKVFHLTTLPPKPHPNCRCWTEVYE</sequence>
<comment type="caution">
    <text evidence="2">The sequence shown here is derived from an EMBL/GenBank/DDBJ whole genome shotgun (WGS) entry which is preliminary data.</text>
</comment>
<feature type="domain" description="Phage head morphogenesis" evidence="1">
    <location>
        <begin position="133"/>
        <end position="188"/>
    </location>
</feature>
<accession>A0AA43RIJ4</accession>
<evidence type="ECO:0000313" key="3">
    <source>
        <dbReference type="Proteomes" id="UP001168575"/>
    </source>
</evidence>
<evidence type="ECO:0000313" key="2">
    <source>
        <dbReference type="EMBL" id="MDO4842448.1"/>
    </source>
</evidence>
<protein>
    <recommendedName>
        <fullName evidence="1">Phage head morphogenesis domain-containing protein</fullName>
    </recommendedName>
</protein>
<proteinExistence type="predicted"/>
<gene>
    <name evidence="2" type="ORF">Q3982_07225</name>
</gene>
<reference evidence="2" key="1">
    <citation type="submission" date="2023-07" db="EMBL/GenBank/DDBJ databases">
        <title>Between Cages and Wild: Unraveling the Impact of Captivity on Animal Microbiomes and Antimicrobial Resistance.</title>
        <authorList>
            <person name="Schmartz G.P."/>
            <person name="Rehner J."/>
            <person name="Schuff M.J."/>
            <person name="Becker S.L."/>
            <person name="Kravczyk M."/>
            <person name="Gurevich A."/>
            <person name="Francke R."/>
            <person name="Mueller R."/>
            <person name="Keller V."/>
            <person name="Keller A."/>
        </authorList>
    </citation>
    <scope>NUCLEOTIDE SEQUENCE</scope>
    <source>
        <strain evidence="2">S12M_St_49</strain>
    </source>
</reference>
<organism evidence="2 3">
    <name type="scientific">Phoenicibacter congonensis</name>
    <dbReference type="NCBI Taxonomy" id="1944646"/>
    <lineage>
        <taxon>Bacteria</taxon>
        <taxon>Bacillati</taxon>
        <taxon>Actinomycetota</taxon>
        <taxon>Coriobacteriia</taxon>
        <taxon>Eggerthellales</taxon>
        <taxon>Eggerthellaceae</taxon>
        <taxon>Phoenicibacter</taxon>
    </lineage>
</organism>
<dbReference type="AlphaFoldDB" id="A0AA43RIJ4"/>
<dbReference type="EMBL" id="JAUMVS010000174">
    <property type="protein sequence ID" value="MDO4842448.1"/>
    <property type="molecule type" value="Genomic_DNA"/>
</dbReference>
<name>A0AA43RIJ4_9ACTN</name>
<dbReference type="Proteomes" id="UP001168575">
    <property type="component" value="Unassembled WGS sequence"/>
</dbReference>
<keyword evidence="3" id="KW-1185">Reference proteome</keyword>